<evidence type="ECO:0000313" key="5">
    <source>
        <dbReference type="Proteomes" id="UP001500841"/>
    </source>
</evidence>
<keyword evidence="5" id="KW-1185">Reference proteome</keyword>
<dbReference type="Gene3D" id="3.20.20.80">
    <property type="entry name" value="Glycosidases"/>
    <property type="match status" value="1"/>
</dbReference>
<feature type="region of interest" description="Disordered" evidence="1">
    <location>
        <begin position="360"/>
        <end position="380"/>
    </location>
</feature>
<dbReference type="Pfam" id="PF19773">
    <property type="entry name" value="DUF6259"/>
    <property type="match status" value="1"/>
</dbReference>
<name>A0ABP7WUI2_9SPHI</name>
<evidence type="ECO:0000313" key="4">
    <source>
        <dbReference type="EMBL" id="GAA4096442.1"/>
    </source>
</evidence>
<proteinExistence type="predicted"/>
<dbReference type="SUPFAM" id="SSF51445">
    <property type="entry name" value="(Trans)glycosidases"/>
    <property type="match status" value="1"/>
</dbReference>
<feature type="chain" id="PRO_5046611340" description="DUF6259 domain-containing protein" evidence="2">
    <location>
        <begin position="23"/>
        <end position="712"/>
    </location>
</feature>
<protein>
    <recommendedName>
        <fullName evidence="3">DUF6259 domain-containing protein</fullName>
    </recommendedName>
</protein>
<accession>A0ABP7WUI2</accession>
<sequence length="712" mass="80576">MKIIARLALAMALLCPAFVAQAKPVLNDEVVIQDDSLLVAFDSGTGALVRMERKSTHWVIQRRPELGTTFRMLVPLPKQRSNYVMGTGQPARVEKISDHEVRIHWDKLTSDHGGVLPMKFTGGVVLNHGKLTFSGSLENNSDLTVETIDYPYLGDFSRPAKTSPMQVKAMWYGNLESAELFPNFGNDKGYWGTFTPIKTFDTNRSLFILIQTPGQGIYVEMQDPFQKYLLEFTFVQNPGVEQSVNAPVPQVDEIDGHPVNLEFRTCHFIFAHPHTKYDLAPVVIQCYSGDWHNGVDLYKKWRNTWFKAPHEPAWVQDVHSWFQLQINSPEQDYRVKYKDIVQYGKECAENGVGAIQLVGWNEDGQDGGDPSQNTDPNLGTRQDLKDAIKKVQAMGVKMIMFGKLNWADKTKDWYKNELYKYAATDPYGIPYEHGGYSYYTPTQLAGINTRRRAVMDFVSPQFRDRITKEFQKLLDLGGAGWLFDENCHHGPVKYSFATNHGYTAPGYIYSGDMPLASQLRAAADKISPDFLFAGEGHMDWLMQYYSTSYFRINGGSIPVCRYLDSHSPLIVAVNGFDDREMLNLILMDRYIISYEPYNFKGHITDFKMTLDYGKKIDALRKRYRAYLWDGDFHDTLGASVVANGDCKYSVFTTSTGKRAVVLVNPVRKAVNCKVNIPNQGKLVMASPENQDARATDGSVEVPPRSAVVVMEQ</sequence>
<dbReference type="InterPro" id="IPR017853">
    <property type="entry name" value="GH"/>
</dbReference>
<feature type="domain" description="DUF6259" evidence="3">
    <location>
        <begin position="282"/>
        <end position="544"/>
    </location>
</feature>
<keyword evidence="2" id="KW-0732">Signal</keyword>
<dbReference type="RefSeq" id="WP_345103449.1">
    <property type="nucleotide sequence ID" value="NZ_BAABCV010000006.1"/>
</dbReference>
<dbReference type="InterPro" id="IPR046226">
    <property type="entry name" value="DUF6259"/>
</dbReference>
<feature type="signal peptide" evidence="2">
    <location>
        <begin position="1"/>
        <end position="22"/>
    </location>
</feature>
<evidence type="ECO:0000256" key="1">
    <source>
        <dbReference type="SAM" id="MobiDB-lite"/>
    </source>
</evidence>
<reference evidence="5" key="1">
    <citation type="journal article" date="2019" name="Int. J. Syst. Evol. Microbiol.">
        <title>The Global Catalogue of Microorganisms (GCM) 10K type strain sequencing project: providing services to taxonomists for standard genome sequencing and annotation.</title>
        <authorList>
            <consortium name="The Broad Institute Genomics Platform"/>
            <consortium name="The Broad Institute Genome Sequencing Center for Infectious Disease"/>
            <person name="Wu L."/>
            <person name="Ma J."/>
        </authorList>
    </citation>
    <scope>NUCLEOTIDE SEQUENCE [LARGE SCALE GENOMIC DNA]</scope>
    <source>
        <strain evidence="5">JCM 17085</strain>
    </source>
</reference>
<evidence type="ECO:0000259" key="3">
    <source>
        <dbReference type="Pfam" id="PF19773"/>
    </source>
</evidence>
<dbReference type="EMBL" id="BAABCV010000006">
    <property type="protein sequence ID" value="GAA4096442.1"/>
    <property type="molecule type" value="Genomic_DNA"/>
</dbReference>
<dbReference type="Proteomes" id="UP001500841">
    <property type="component" value="Unassembled WGS sequence"/>
</dbReference>
<feature type="compositionally biased region" description="Polar residues" evidence="1">
    <location>
        <begin position="370"/>
        <end position="380"/>
    </location>
</feature>
<evidence type="ECO:0000256" key="2">
    <source>
        <dbReference type="SAM" id="SignalP"/>
    </source>
</evidence>
<comment type="caution">
    <text evidence="4">The sequence shown here is derived from an EMBL/GenBank/DDBJ whole genome shotgun (WGS) entry which is preliminary data.</text>
</comment>
<organism evidence="4 5">
    <name type="scientific">Mucilaginibacter panaciglaebae</name>
    <dbReference type="NCBI Taxonomy" id="502331"/>
    <lineage>
        <taxon>Bacteria</taxon>
        <taxon>Pseudomonadati</taxon>
        <taxon>Bacteroidota</taxon>
        <taxon>Sphingobacteriia</taxon>
        <taxon>Sphingobacteriales</taxon>
        <taxon>Sphingobacteriaceae</taxon>
        <taxon>Mucilaginibacter</taxon>
    </lineage>
</organism>
<gene>
    <name evidence="4" type="ORF">GCM10022392_19620</name>
</gene>